<accession>A0AAV7L7C3</accession>
<keyword evidence="3" id="KW-1185">Reference proteome</keyword>
<evidence type="ECO:0000313" key="3">
    <source>
        <dbReference type="Proteomes" id="UP001066276"/>
    </source>
</evidence>
<dbReference type="EMBL" id="JANPWB010000016">
    <property type="protein sequence ID" value="KAJ1086195.1"/>
    <property type="molecule type" value="Genomic_DNA"/>
</dbReference>
<dbReference type="Proteomes" id="UP001066276">
    <property type="component" value="Chromosome 12"/>
</dbReference>
<reference evidence="1" key="1">
    <citation type="journal article" date="2022" name="bioRxiv">
        <title>Sequencing and chromosome-scale assembly of the giantPleurodeles waltlgenome.</title>
        <authorList>
            <person name="Brown T."/>
            <person name="Elewa A."/>
            <person name="Iarovenko S."/>
            <person name="Subramanian E."/>
            <person name="Araus A.J."/>
            <person name="Petzold A."/>
            <person name="Susuki M."/>
            <person name="Suzuki K.-i.T."/>
            <person name="Hayashi T."/>
            <person name="Toyoda A."/>
            <person name="Oliveira C."/>
            <person name="Osipova E."/>
            <person name="Leigh N.D."/>
            <person name="Simon A."/>
            <person name="Yun M.H."/>
        </authorList>
    </citation>
    <scope>NUCLEOTIDE SEQUENCE</scope>
    <source>
        <strain evidence="1">20211129_DDA</strain>
        <tissue evidence="1">Liver</tissue>
    </source>
</reference>
<dbReference type="EMBL" id="JANPWB010000016">
    <property type="protein sequence ID" value="KAJ1086194.1"/>
    <property type="molecule type" value="Genomic_DNA"/>
</dbReference>
<organism evidence="1 3">
    <name type="scientific">Pleurodeles waltl</name>
    <name type="common">Iberian ribbed newt</name>
    <dbReference type="NCBI Taxonomy" id="8319"/>
    <lineage>
        <taxon>Eukaryota</taxon>
        <taxon>Metazoa</taxon>
        <taxon>Chordata</taxon>
        <taxon>Craniata</taxon>
        <taxon>Vertebrata</taxon>
        <taxon>Euteleostomi</taxon>
        <taxon>Amphibia</taxon>
        <taxon>Batrachia</taxon>
        <taxon>Caudata</taxon>
        <taxon>Salamandroidea</taxon>
        <taxon>Salamandridae</taxon>
        <taxon>Pleurodelinae</taxon>
        <taxon>Pleurodeles</taxon>
    </lineage>
</organism>
<name>A0AAV7L7C3_PLEWA</name>
<sequence>MQFINKLNVPGGAVLEWTVTLAFASVSHRACIFVKNKSEMKKTKKVWAEAPLPVTGLPSLLFMDRVASEANADPLLGF</sequence>
<comment type="caution">
    <text evidence="1">The sequence shown here is derived from an EMBL/GenBank/DDBJ whole genome shotgun (WGS) entry which is preliminary data.</text>
</comment>
<evidence type="ECO:0000313" key="1">
    <source>
        <dbReference type="EMBL" id="KAJ1086194.1"/>
    </source>
</evidence>
<protein>
    <submittedName>
        <fullName evidence="1">Uncharacterized protein</fullName>
    </submittedName>
</protein>
<gene>
    <name evidence="1" type="ORF">NDU88_006318</name>
    <name evidence="2" type="ORF">NDU88_006319</name>
</gene>
<evidence type="ECO:0000313" key="2">
    <source>
        <dbReference type="EMBL" id="KAJ1086195.1"/>
    </source>
</evidence>
<dbReference type="AlphaFoldDB" id="A0AAV7L7C3"/>
<proteinExistence type="predicted"/>